<dbReference type="RefSeq" id="XP_002545799.1">
    <property type="nucleotide sequence ID" value="XM_002545753.1"/>
</dbReference>
<keyword evidence="3 6" id="KW-0479">Metal-binding</keyword>
<dbReference type="GeneID" id="8296140"/>
<dbReference type="InterPro" id="IPR013149">
    <property type="entry name" value="ADH-like_C"/>
</dbReference>
<dbReference type="PROSITE" id="PS00059">
    <property type="entry name" value="ADH_ZINC"/>
    <property type="match status" value="1"/>
</dbReference>
<dbReference type="KEGG" id="ctp:CTRG_00580"/>
<keyword evidence="4 6" id="KW-0862">Zinc</keyword>
<evidence type="ECO:0000256" key="3">
    <source>
        <dbReference type="ARBA" id="ARBA00022723"/>
    </source>
</evidence>
<keyword evidence="5" id="KW-0560">Oxidoreductase</keyword>
<evidence type="ECO:0000256" key="2">
    <source>
        <dbReference type="ARBA" id="ARBA00008072"/>
    </source>
</evidence>
<comment type="cofactor">
    <cofactor evidence="1 6">
        <name>Zn(2+)</name>
        <dbReference type="ChEBI" id="CHEBI:29105"/>
    </cofactor>
</comment>
<dbReference type="InterPro" id="IPR013154">
    <property type="entry name" value="ADH-like_N"/>
</dbReference>
<dbReference type="InterPro" id="IPR002328">
    <property type="entry name" value="ADH_Zn_CS"/>
</dbReference>
<evidence type="ECO:0000313" key="9">
    <source>
        <dbReference type="EMBL" id="EER35841.1"/>
    </source>
</evidence>
<dbReference type="OrthoDB" id="5363962at2759"/>
<proteinExistence type="inferred from homology"/>
<keyword evidence="10" id="KW-1185">Reference proteome</keyword>
<dbReference type="GO" id="GO:0000721">
    <property type="term" value="F:(R,R)-butanediol dehydrogenase activity"/>
    <property type="evidence" value="ECO:0007669"/>
    <property type="project" value="TreeGrafter"/>
</dbReference>
<dbReference type="Gene3D" id="3.40.50.720">
    <property type="entry name" value="NAD(P)-binding Rossmann-like Domain"/>
    <property type="match status" value="1"/>
</dbReference>
<feature type="domain" description="Alcohol dehydrogenase-like N-terminal" evidence="8">
    <location>
        <begin position="26"/>
        <end position="160"/>
    </location>
</feature>
<dbReference type="CDD" id="cd08233">
    <property type="entry name" value="butanediol_DH_like"/>
    <property type="match status" value="1"/>
</dbReference>
<feature type="domain" description="Alcohol dehydrogenase-like C-terminal" evidence="7">
    <location>
        <begin position="203"/>
        <end position="335"/>
    </location>
</feature>
<dbReference type="GO" id="GO:0034079">
    <property type="term" value="P:butanediol biosynthetic process"/>
    <property type="evidence" value="ECO:0007669"/>
    <property type="project" value="TreeGrafter"/>
</dbReference>
<organism evidence="9 10">
    <name type="scientific">Candida tropicalis (strain ATCC MYA-3404 / T1)</name>
    <name type="common">Yeast</name>
    <dbReference type="NCBI Taxonomy" id="294747"/>
    <lineage>
        <taxon>Eukaryota</taxon>
        <taxon>Fungi</taxon>
        <taxon>Dikarya</taxon>
        <taxon>Ascomycota</taxon>
        <taxon>Saccharomycotina</taxon>
        <taxon>Pichiomycetes</taxon>
        <taxon>Debaryomycetaceae</taxon>
        <taxon>Candida/Lodderomyces clade</taxon>
        <taxon>Candida</taxon>
    </lineage>
</organism>
<evidence type="ECO:0000256" key="1">
    <source>
        <dbReference type="ARBA" id="ARBA00001947"/>
    </source>
</evidence>
<dbReference type="eggNOG" id="KOG0024">
    <property type="taxonomic scope" value="Eukaryota"/>
</dbReference>
<evidence type="ECO:0000313" key="10">
    <source>
        <dbReference type="Proteomes" id="UP000002037"/>
    </source>
</evidence>
<name>C5M3E1_CANTT</name>
<gene>
    <name evidence="9" type="ORF">CTRG_00580</name>
</gene>
<dbReference type="InterPro" id="IPR036291">
    <property type="entry name" value="NAD(P)-bd_dom_sf"/>
</dbReference>
<dbReference type="PANTHER" id="PTHR43161">
    <property type="entry name" value="SORBITOL DEHYDROGENASE"/>
    <property type="match status" value="1"/>
</dbReference>
<evidence type="ECO:0008006" key="11">
    <source>
        <dbReference type="Google" id="ProtNLM"/>
    </source>
</evidence>
<dbReference type="STRING" id="294747.C5M3E1"/>
<dbReference type="Proteomes" id="UP000002037">
    <property type="component" value="Unassembled WGS sequence"/>
</dbReference>
<dbReference type="InterPro" id="IPR011032">
    <property type="entry name" value="GroES-like_sf"/>
</dbReference>
<evidence type="ECO:0000256" key="4">
    <source>
        <dbReference type="ARBA" id="ARBA00022833"/>
    </source>
</evidence>
<evidence type="ECO:0000259" key="7">
    <source>
        <dbReference type="Pfam" id="PF00107"/>
    </source>
</evidence>
<dbReference type="Pfam" id="PF00107">
    <property type="entry name" value="ADH_zinc_N"/>
    <property type="match status" value="1"/>
</dbReference>
<sequence length="380" mass="42389">MQAIQYFGNKDIRYTTDKPIPEIVHPHDVKIKVMNCGICGSDLHEYLDGPIFFEGETNPITHKHKAGQCLGHELCGVIVEVGCDVEHTLKIGQHVVLEANGTCLERQFLQQSKEEQQDICGACARGKYNCCKRINFYGLGFSDGGMAEYMVVTSNRVIPYDPKVIPDEIAALVEPLAVAWHGVRQSRISEEPNPQALIIGGGPIGLCTIFALKGHKIHDIVLSEPATARRELAESFGVRTFNPLEYKDKNTQIKELLKLTKRNAGFTHVYDCCGNKITFETMVKSLCAGGVGTNIAIWPHVPVDLYPMDLTLNELVITASMCYTRVDFELVVKAFEEGLIDPKEVEKLVSKRVQLKDGIEQGILDLIHNKEKYVKIFVHP</sequence>
<dbReference type="EMBL" id="GG692395">
    <property type="protein sequence ID" value="EER35841.1"/>
    <property type="molecule type" value="Genomic_DNA"/>
</dbReference>
<dbReference type="Pfam" id="PF08240">
    <property type="entry name" value="ADH_N"/>
    <property type="match status" value="1"/>
</dbReference>
<protein>
    <recommendedName>
        <fullName evidence="11">Enoyl reductase (ER) domain-containing protein</fullName>
    </recommendedName>
</protein>
<accession>C5M3E1</accession>
<evidence type="ECO:0000256" key="5">
    <source>
        <dbReference type="ARBA" id="ARBA00023002"/>
    </source>
</evidence>
<evidence type="ECO:0000256" key="6">
    <source>
        <dbReference type="RuleBase" id="RU361277"/>
    </source>
</evidence>
<dbReference type="GO" id="GO:0005737">
    <property type="term" value="C:cytoplasm"/>
    <property type="evidence" value="ECO:0007669"/>
    <property type="project" value="TreeGrafter"/>
</dbReference>
<dbReference type="VEuPathDB" id="FungiDB:CTRG_00580"/>
<dbReference type="Gene3D" id="3.90.180.10">
    <property type="entry name" value="Medium-chain alcohol dehydrogenases, catalytic domain"/>
    <property type="match status" value="1"/>
</dbReference>
<dbReference type="PANTHER" id="PTHR43161:SF23">
    <property type="entry name" value="(R,R)-BUTANEDIOL DEHYDROGENASE-RELATED"/>
    <property type="match status" value="1"/>
</dbReference>
<dbReference type="SUPFAM" id="SSF50129">
    <property type="entry name" value="GroES-like"/>
    <property type="match status" value="1"/>
</dbReference>
<dbReference type="AlphaFoldDB" id="C5M3E1"/>
<dbReference type="HOGENOM" id="CLU_026673_11_0_1"/>
<dbReference type="SUPFAM" id="SSF51735">
    <property type="entry name" value="NAD(P)-binding Rossmann-fold domains"/>
    <property type="match status" value="1"/>
</dbReference>
<reference evidence="9 10" key="1">
    <citation type="journal article" date="2009" name="Nature">
        <title>Evolution of pathogenicity and sexual reproduction in eight Candida genomes.</title>
        <authorList>
            <person name="Butler G."/>
            <person name="Rasmussen M.D."/>
            <person name="Lin M.F."/>
            <person name="Santos M.A."/>
            <person name="Sakthikumar S."/>
            <person name="Munro C.A."/>
            <person name="Rheinbay E."/>
            <person name="Grabherr M."/>
            <person name="Forche A."/>
            <person name="Reedy J.L."/>
            <person name="Agrafioti I."/>
            <person name="Arnaud M.B."/>
            <person name="Bates S."/>
            <person name="Brown A.J."/>
            <person name="Brunke S."/>
            <person name="Costanzo M.C."/>
            <person name="Fitzpatrick D.A."/>
            <person name="de Groot P.W."/>
            <person name="Harris D."/>
            <person name="Hoyer L.L."/>
            <person name="Hube B."/>
            <person name="Klis F.M."/>
            <person name="Kodira C."/>
            <person name="Lennard N."/>
            <person name="Logue M.E."/>
            <person name="Martin R."/>
            <person name="Neiman A.M."/>
            <person name="Nikolaou E."/>
            <person name="Quail M.A."/>
            <person name="Quinn J."/>
            <person name="Santos M.C."/>
            <person name="Schmitzberger F.F."/>
            <person name="Sherlock G."/>
            <person name="Shah P."/>
            <person name="Silverstein K.A."/>
            <person name="Skrzypek M.S."/>
            <person name="Soll D."/>
            <person name="Staggs R."/>
            <person name="Stansfield I."/>
            <person name="Stumpf M.P."/>
            <person name="Sudbery P.E."/>
            <person name="Srikantha T."/>
            <person name="Zeng Q."/>
            <person name="Berman J."/>
            <person name="Berriman M."/>
            <person name="Heitman J."/>
            <person name="Gow N.A."/>
            <person name="Lorenz M.C."/>
            <person name="Birren B.W."/>
            <person name="Kellis M."/>
            <person name="Cuomo C.A."/>
        </authorList>
    </citation>
    <scope>NUCLEOTIDE SEQUENCE [LARGE SCALE GENOMIC DNA]</scope>
    <source>
        <strain evidence="10">ATCC MYA-3404 / T1</strain>
    </source>
</reference>
<evidence type="ECO:0000259" key="8">
    <source>
        <dbReference type="Pfam" id="PF08240"/>
    </source>
</evidence>
<comment type="similarity">
    <text evidence="2 6">Belongs to the zinc-containing alcohol dehydrogenase family.</text>
</comment>
<dbReference type="GO" id="GO:0008270">
    <property type="term" value="F:zinc ion binding"/>
    <property type="evidence" value="ECO:0007669"/>
    <property type="project" value="InterPro"/>
</dbReference>